<protein>
    <submittedName>
        <fullName evidence="1">Uncharacterized protein</fullName>
    </submittedName>
</protein>
<proteinExistence type="predicted"/>
<accession>D6TKV5</accession>
<name>D6TKV5_KTERA</name>
<evidence type="ECO:0000313" key="1">
    <source>
        <dbReference type="EMBL" id="EFH86405.1"/>
    </source>
</evidence>
<keyword evidence="2" id="KW-1185">Reference proteome</keyword>
<gene>
    <name evidence="1" type="ORF">Krac_7703</name>
</gene>
<dbReference type="InParanoid" id="D6TKV5"/>
<organism evidence="1 2">
    <name type="scientific">Ktedonobacter racemifer DSM 44963</name>
    <dbReference type="NCBI Taxonomy" id="485913"/>
    <lineage>
        <taxon>Bacteria</taxon>
        <taxon>Bacillati</taxon>
        <taxon>Chloroflexota</taxon>
        <taxon>Ktedonobacteria</taxon>
        <taxon>Ktedonobacterales</taxon>
        <taxon>Ktedonobacteraceae</taxon>
        <taxon>Ktedonobacter</taxon>
    </lineage>
</organism>
<sequence length="176" mass="20535">MHNTKLQGLLINQDVLDDLGKQIGVRFIDPDRILARRYSLPRETRGHLERFHTSLSDDDNTEFLVESETDEEGQVKTYIFRRIHKLKKSNRIPERFAFDNPDGPTLSKGQSIILLVGRYQLEGKVDGYDEDSYCFVPDEGEYRLGYISLEIFMEVLDWECLIYRRLPNGDFVLSAE</sequence>
<dbReference type="AlphaFoldDB" id="D6TKV5"/>
<dbReference type="EMBL" id="ADVG01000002">
    <property type="protein sequence ID" value="EFH86405.1"/>
    <property type="molecule type" value="Genomic_DNA"/>
</dbReference>
<dbReference type="Proteomes" id="UP000004508">
    <property type="component" value="Unassembled WGS sequence"/>
</dbReference>
<comment type="caution">
    <text evidence="1">The sequence shown here is derived from an EMBL/GenBank/DDBJ whole genome shotgun (WGS) entry which is preliminary data.</text>
</comment>
<evidence type="ECO:0000313" key="2">
    <source>
        <dbReference type="Proteomes" id="UP000004508"/>
    </source>
</evidence>
<dbReference type="RefSeq" id="WP_007910688.1">
    <property type="nucleotide sequence ID" value="NZ_ADVG01000002.1"/>
</dbReference>
<reference evidence="1 2" key="1">
    <citation type="journal article" date="2011" name="Stand. Genomic Sci.">
        <title>Non-contiguous finished genome sequence and contextual data of the filamentous soil bacterium Ktedonobacter racemifer type strain (SOSP1-21).</title>
        <authorList>
            <person name="Chang Y.J."/>
            <person name="Land M."/>
            <person name="Hauser L."/>
            <person name="Chertkov O."/>
            <person name="Del Rio T.G."/>
            <person name="Nolan M."/>
            <person name="Copeland A."/>
            <person name="Tice H."/>
            <person name="Cheng J.F."/>
            <person name="Lucas S."/>
            <person name="Han C."/>
            <person name="Goodwin L."/>
            <person name="Pitluck S."/>
            <person name="Ivanova N."/>
            <person name="Ovchinikova G."/>
            <person name="Pati A."/>
            <person name="Chen A."/>
            <person name="Palaniappan K."/>
            <person name="Mavromatis K."/>
            <person name="Liolios K."/>
            <person name="Brettin T."/>
            <person name="Fiebig A."/>
            <person name="Rohde M."/>
            <person name="Abt B."/>
            <person name="Goker M."/>
            <person name="Detter J.C."/>
            <person name="Woyke T."/>
            <person name="Bristow J."/>
            <person name="Eisen J.A."/>
            <person name="Markowitz V."/>
            <person name="Hugenholtz P."/>
            <person name="Kyrpides N.C."/>
            <person name="Klenk H.P."/>
            <person name="Lapidus A."/>
        </authorList>
    </citation>
    <scope>NUCLEOTIDE SEQUENCE [LARGE SCALE GENOMIC DNA]</scope>
    <source>
        <strain evidence="2">DSM 44963</strain>
    </source>
</reference>